<dbReference type="SUPFAM" id="SSF50978">
    <property type="entry name" value="WD40 repeat-like"/>
    <property type="match status" value="2"/>
</dbReference>
<keyword evidence="5" id="KW-0496">Mitochondrion</keyword>
<dbReference type="EMBL" id="CDSF01000079">
    <property type="protein sequence ID" value="CEO97629.1"/>
    <property type="molecule type" value="Genomic_DNA"/>
</dbReference>
<evidence type="ECO:0000313" key="4">
    <source>
        <dbReference type="EMBL" id="CEO97629.1"/>
    </source>
</evidence>
<dbReference type="Proteomes" id="UP000290189">
    <property type="component" value="Unassembled WGS sequence"/>
</dbReference>
<sequence length="807" mass="84901">MRGTGGAVGVPVAVRPRLAHDDDDGVALRHDRRRFGHLVAQLGLDVVGVRPVAARARRFICLAASSTVLLWDYASAKHRYLRVDGGAVNGLAISDSETLLAVVDAGGNLTIWSLTNFDIAASVPCRLAATVAFVDNDRAVVTAHRDGRVTLWALSDGTARRQWSTTITSPKAILPTNNPNVIVVVGADRFATVDVTSLGSSAVIVPVTSPLIIAVCTHPGNADSLLGVTIDADFAVVDVATGHVTRRQAASLPKRATTIATNGTYVFVGDEGGSVRLYTPSTFELIRHITYQFQVRRQSAGAPVAPGVVSITACSHRHIVVAYDNNDVHVLDLLASRIVAYRCGAPIGDSVAFCTGPPIVMATTTRRIQTWSGNPGDPPVCVTVTPSPVTSIAVTSCGKRVAIGCSDGDLRVMTMTPTKTDAHIDLGPTAIRALTFASDGSIGVYQGDHRVTVLWSAAHYHDGVVLQRRADDNVNTAAVAFVDFVSSGDGPAVVVLHGCANGHVIKVTRADTATDAVDEAVAIDVGAPITAARLHPSSLYVVAATLAGEVGVWRVASGEWCGLYAVGAPVAHLSFDALGIYACLGFVSGHVDVVEAGTGQACGRVDAGGDEDGLVGAYLSKSTLVVARPRTVDVWRVPGAVRSNMEYVKTLLGSATSLREFWSRFPLNLASGDRRPGQKYIGASSTIQSPLSTAPPSPREEQPHSSFFDKSVAPVIRNDAVPGRAKSRNVSADLRALYASGADLDANVEWGTASDEKTETVQDIGAFEERLSKSGNDDLDRVVKATVDNILDEVVRELGPSETKLSE</sequence>
<feature type="region of interest" description="Disordered" evidence="3">
    <location>
        <begin position="676"/>
        <end position="706"/>
    </location>
</feature>
<accession>A0A0G4IR65</accession>
<evidence type="ECO:0000256" key="1">
    <source>
        <dbReference type="ARBA" id="ARBA00022574"/>
    </source>
</evidence>
<reference evidence="4 6" key="1">
    <citation type="submission" date="2015-02" db="EMBL/GenBank/DDBJ databases">
        <authorList>
            <person name="Chooi Y.-H."/>
        </authorList>
    </citation>
    <scope>NUCLEOTIDE SEQUENCE [LARGE SCALE GENOMIC DNA]</scope>
    <source>
        <strain evidence="4">E3</strain>
    </source>
</reference>
<feature type="compositionally biased region" description="Polar residues" evidence="3">
    <location>
        <begin position="683"/>
        <end position="694"/>
    </location>
</feature>
<proteinExistence type="predicted"/>
<protein>
    <submittedName>
        <fullName evidence="4">Uncharacterized protein</fullName>
    </submittedName>
</protein>
<dbReference type="Gene3D" id="2.130.10.10">
    <property type="entry name" value="YVTN repeat-like/Quinoprotein amine dehydrogenase"/>
    <property type="match status" value="3"/>
</dbReference>
<dbReference type="PANTHER" id="PTHR44019:SF8">
    <property type="entry name" value="POC1 CENTRIOLAR PROTEIN HOMOLOG"/>
    <property type="match status" value="1"/>
</dbReference>
<evidence type="ECO:0000313" key="6">
    <source>
        <dbReference type="Proteomes" id="UP000039324"/>
    </source>
</evidence>
<dbReference type="SMART" id="SM00320">
    <property type="entry name" value="WD40"/>
    <property type="match status" value="5"/>
</dbReference>
<dbReference type="AlphaFoldDB" id="A0A0G4IR65"/>
<keyword evidence="2" id="KW-0677">Repeat</keyword>
<dbReference type="EMBL" id="OVEO01000008">
    <property type="protein sequence ID" value="SPQ97925.1"/>
    <property type="molecule type" value="Genomic_DNA"/>
</dbReference>
<dbReference type="Proteomes" id="UP000039324">
    <property type="component" value="Unassembled WGS sequence"/>
</dbReference>
<evidence type="ECO:0000313" key="5">
    <source>
        <dbReference type="EMBL" id="SPQ97925.1"/>
    </source>
</evidence>
<dbReference type="InterPro" id="IPR036322">
    <property type="entry name" value="WD40_repeat_dom_sf"/>
</dbReference>
<gene>
    <name evidence="4" type="ORF">PBRA_000974</name>
    <name evidence="5" type="ORF">PLBR_LOCUS5140</name>
</gene>
<dbReference type="InterPro" id="IPR015943">
    <property type="entry name" value="WD40/YVTN_repeat-like_dom_sf"/>
</dbReference>
<evidence type="ECO:0000256" key="3">
    <source>
        <dbReference type="SAM" id="MobiDB-lite"/>
    </source>
</evidence>
<name>A0A0G4IR65_PLABS</name>
<reference evidence="5 7" key="2">
    <citation type="submission" date="2018-03" db="EMBL/GenBank/DDBJ databases">
        <authorList>
            <person name="Fogelqvist J."/>
        </authorList>
    </citation>
    <scope>NUCLEOTIDE SEQUENCE [LARGE SCALE GENOMIC DNA]</scope>
</reference>
<evidence type="ECO:0000313" key="7">
    <source>
        <dbReference type="Proteomes" id="UP000290189"/>
    </source>
</evidence>
<keyword evidence="6" id="KW-1185">Reference proteome</keyword>
<keyword evidence="1" id="KW-0853">WD repeat</keyword>
<geneLocation type="mitochondrion" evidence="5"/>
<evidence type="ECO:0000256" key="2">
    <source>
        <dbReference type="ARBA" id="ARBA00022737"/>
    </source>
</evidence>
<dbReference type="InterPro" id="IPR050505">
    <property type="entry name" value="WDR55/POC1"/>
</dbReference>
<dbReference type="InterPro" id="IPR001680">
    <property type="entry name" value="WD40_rpt"/>
</dbReference>
<organism evidence="4 6">
    <name type="scientific">Plasmodiophora brassicae</name>
    <name type="common">Clubroot disease agent</name>
    <dbReference type="NCBI Taxonomy" id="37360"/>
    <lineage>
        <taxon>Eukaryota</taxon>
        <taxon>Sar</taxon>
        <taxon>Rhizaria</taxon>
        <taxon>Endomyxa</taxon>
        <taxon>Phytomyxea</taxon>
        <taxon>Plasmodiophorida</taxon>
        <taxon>Plasmodiophoridae</taxon>
        <taxon>Plasmodiophora</taxon>
    </lineage>
</organism>
<dbReference type="PANTHER" id="PTHR44019">
    <property type="entry name" value="WD REPEAT-CONTAINING PROTEIN 55"/>
    <property type="match status" value="1"/>
</dbReference>